<keyword evidence="3" id="KW-0804">Transcription</keyword>
<dbReference type="InterPro" id="IPR008920">
    <property type="entry name" value="TF_FadR/GntR_C"/>
</dbReference>
<evidence type="ECO:0000256" key="1">
    <source>
        <dbReference type="ARBA" id="ARBA00023015"/>
    </source>
</evidence>
<proteinExistence type="predicted"/>
<dbReference type="PANTHER" id="PTHR43537:SF53">
    <property type="entry name" value="HTH-TYPE TRANSCRIPTIONAL REPRESSOR NANR"/>
    <property type="match status" value="1"/>
</dbReference>
<dbReference type="Gene3D" id="1.10.10.10">
    <property type="entry name" value="Winged helix-like DNA-binding domain superfamily/Winged helix DNA-binding domain"/>
    <property type="match status" value="1"/>
</dbReference>
<dbReference type="InterPro" id="IPR036388">
    <property type="entry name" value="WH-like_DNA-bd_sf"/>
</dbReference>
<feature type="domain" description="HTH gntR-type" evidence="4">
    <location>
        <begin position="14"/>
        <end position="81"/>
    </location>
</feature>
<dbReference type="InterPro" id="IPR036390">
    <property type="entry name" value="WH_DNA-bd_sf"/>
</dbReference>
<dbReference type="SMART" id="SM00345">
    <property type="entry name" value="HTH_GNTR"/>
    <property type="match status" value="1"/>
</dbReference>
<dbReference type="PANTHER" id="PTHR43537">
    <property type="entry name" value="TRANSCRIPTIONAL REGULATOR, GNTR FAMILY"/>
    <property type="match status" value="1"/>
</dbReference>
<evidence type="ECO:0000256" key="3">
    <source>
        <dbReference type="ARBA" id="ARBA00023163"/>
    </source>
</evidence>
<dbReference type="GO" id="GO:0003677">
    <property type="term" value="F:DNA binding"/>
    <property type="evidence" value="ECO:0007669"/>
    <property type="project" value="UniProtKB-KW"/>
</dbReference>
<gene>
    <name evidence="5" type="ORF">SAMN04488071_0501</name>
</gene>
<evidence type="ECO:0000256" key="2">
    <source>
        <dbReference type="ARBA" id="ARBA00023125"/>
    </source>
</evidence>
<dbReference type="Proteomes" id="UP000183685">
    <property type="component" value="Unassembled WGS sequence"/>
</dbReference>
<dbReference type="InterPro" id="IPR011711">
    <property type="entry name" value="GntR_C"/>
</dbReference>
<evidence type="ECO:0000259" key="4">
    <source>
        <dbReference type="PROSITE" id="PS50949"/>
    </source>
</evidence>
<keyword evidence="6" id="KW-1185">Reference proteome</keyword>
<dbReference type="PROSITE" id="PS50949">
    <property type="entry name" value="HTH_GNTR"/>
    <property type="match status" value="1"/>
</dbReference>
<dbReference type="STRING" id="637679.GCA_001550055_00389"/>
<keyword evidence="1" id="KW-0805">Transcription regulation</keyword>
<dbReference type="CDD" id="cd07377">
    <property type="entry name" value="WHTH_GntR"/>
    <property type="match status" value="1"/>
</dbReference>
<reference evidence="5 6" key="1">
    <citation type="submission" date="2016-10" db="EMBL/GenBank/DDBJ databases">
        <authorList>
            <person name="de Groot N.N."/>
        </authorList>
    </citation>
    <scope>NUCLEOTIDE SEQUENCE [LARGE SCALE GENOMIC DNA]</scope>
    <source>
        <strain evidence="5 6">CGMCC 1.9109</strain>
    </source>
</reference>
<accession>A0A1G6UA04</accession>
<evidence type="ECO:0000313" key="6">
    <source>
        <dbReference type="Proteomes" id="UP000183685"/>
    </source>
</evidence>
<dbReference type="Pfam" id="PF00392">
    <property type="entry name" value="GntR"/>
    <property type="match status" value="1"/>
</dbReference>
<dbReference type="GO" id="GO:0003700">
    <property type="term" value="F:DNA-binding transcription factor activity"/>
    <property type="evidence" value="ECO:0007669"/>
    <property type="project" value="InterPro"/>
</dbReference>
<keyword evidence="2 5" id="KW-0238">DNA-binding</keyword>
<sequence length="237" mass="26387">MPTMDHKIMSKSTAFTEEDVCKAIRDRVLEQRLAPGTKLTEDSLCSIFGVGRTTIRRAFLLLTRDNIIELQKNKGAVVATPSPEDARQVFEARMVLERAMLEKATENATADDLKRLRAHLADEEQALKAADIARWIRLTGKFHILLSQLSKNDLMCNFLEQLVFQTSLIIALYGRTGAAPNCKGGDHERLVDAMERGNATEAGDILIHHLASIESQLVFEARSGEQDLHTIFATAND</sequence>
<evidence type="ECO:0000313" key="5">
    <source>
        <dbReference type="EMBL" id="SDD37385.1"/>
    </source>
</evidence>
<organism evidence="5 6">
    <name type="scientific">Kordiimonas lacus</name>
    <dbReference type="NCBI Taxonomy" id="637679"/>
    <lineage>
        <taxon>Bacteria</taxon>
        <taxon>Pseudomonadati</taxon>
        <taxon>Pseudomonadota</taxon>
        <taxon>Alphaproteobacteria</taxon>
        <taxon>Kordiimonadales</taxon>
        <taxon>Kordiimonadaceae</taxon>
        <taxon>Kordiimonas</taxon>
    </lineage>
</organism>
<dbReference type="SMART" id="SM00895">
    <property type="entry name" value="FCD"/>
    <property type="match status" value="1"/>
</dbReference>
<dbReference type="AlphaFoldDB" id="A0A1G6UA04"/>
<dbReference type="Pfam" id="PF07729">
    <property type="entry name" value="FCD"/>
    <property type="match status" value="1"/>
</dbReference>
<dbReference type="Gene3D" id="1.20.120.530">
    <property type="entry name" value="GntR ligand-binding domain-like"/>
    <property type="match status" value="1"/>
</dbReference>
<dbReference type="SUPFAM" id="SSF46785">
    <property type="entry name" value="Winged helix' DNA-binding domain"/>
    <property type="match status" value="1"/>
</dbReference>
<dbReference type="EMBL" id="FNAK01000001">
    <property type="protein sequence ID" value="SDD37385.1"/>
    <property type="molecule type" value="Genomic_DNA"/>
</dbReference>
<dbReference type="SUPFAM" id="SSF48008">
    <property type="entry name" value="GntR ligand-binding domain-like"/>
    <property type="match status" value="1"/>
</dbReference>
<dbReference type="InterPro" id="IPR000524">
    <property type="entry name" value="Tscrpt_reg_HTH_GntR"/>
</dbReference>
<protein>
    <submittedName>
        <fullName evidence="5">DNA-binding transcriptional regulator, GntR family</fullName>
    </submittedName>
</protein>
<name>A0A1G6UA04_9PROT</name>